<dbReference type="VEuPathDB" id="PiroplasmaDB:TOT_020000281"/>
<keyword evidence="1" id="KW-0472">Membrane</keyword>
<feature type="transmembrane region" description="Helical" evidence="1">
    <location>
        <begin position="55"/>
        <end position="74"/>
    </location>
</feature>
<dbReference type="Proteomes" id="UP000003786">
    <property type="component" value="Chromosome 2"/>
</dbReference>
<gene>
    <name evidence="2" type="ORF">TOT_020000281</name>
</gene>
<accession>J4DP34</accession>
<keyword evidence="3" id="KW-1185">Reference proteome</keyword>
<organism evidence="2 3">
    <name type="scientific">Theileria orientalis strain Shintoku</name>
    <dbReference type="NCBI Taxonomy" id="869250"/>
    <lineage>
        <taxon>Eukaryota</taxon>
        <taxon>Sar</taxon>
        <taxon>Alveolata</taxon>
        <taxon>Apicomplexa</taxon>
        <taxon>Aconoidasida</taxon>
        <taxon>Piroplasmida</taxon>
        <taxon>Theileriidae</taxon>
        <taxon>Theileria</taxon>
    </lineage>
</organism>
<evidence type="ECO:0000313" key="3">
    <source>
        <dbReference type="Proteomes" id="UP000003786"/>
    </source>
</evidence>
<evidence type="ECO:0000313" key="2">
    <source>
        <dbReference type="EMBL" id="BAM40014.1"/>
    </source>
</evidence>
<proteinExistence type="predicted"/>
<keyword evidence="1" id="KW-1133">Transmembrane helix</keyword>
<sequence length="127" mass="14124">MLTSAKIVETSVIKVETRCQHSAIDKITIPILDVDSHLHKHLKLNMNVNTDRHTLLLNCALIGGITCLAISYSVDDLRNERMSCSNFRFFLMPLRHMGLPAHGSSAACRIHASFNAHARLPHRSAAN</sequence>
<dbReference type="AlphaFoldDB" id="J4DP34"/>
<keyword evidence="1" id="KW-0812">Transmembrane</keyword>
<reference evidence="2 3" key="1">
    <citation type="journal article" date="2012" name="MBio">
        <title>Comparative genome analysis of three eukaryotic parasites with differing abilities to transform leukocytes reveals key mediators of Theileria-induced leukocyte transformation.</title>
        <authorList>
            <person name="Hayashida K."/>
            <person name="Hara Y."/>
            <person name="Abe T."/>
            <person name="Yamasaki C."/>
            <person name="Toyoda A."/>
            <person name="Kosuge T."/>
            <person name="Suzuki Y."/>
            <person name="Sato Y."/>
            <person name="Kawashima S."/>
            <person name="Katayama T."/>
            <person name="Wakaguri H."/>
            <person name="Inoue N."/>
            <person name="Homma K."/>
            <person name="Tada-Umezaki M."/>
            <person name="Yagi Y."/>
            <person name="Fujii Y."/>
            <person name="Habara T."/>
            <person name="Kanehisa M."/>
            <person name="Watanabe H."/>
            <person name="Ito K."/>
            <person name="Gojobori T."/>
            <person name="Sugawara H."/>
            <person name="Imanishi T."/>
            <person name="Weir W."/>
            <person name="Gardner M."/>
            <person name="Pain A."/>
            <person name="Shiels B."/>
            <person name="Hattori M."/>
            <person name="Nene V."/>
            <person name="Sugimoto C."/>
        </authorList>
    </citation>
    <scope>NUCLEOTIDE SEQUENCE [LARGE SCALE GENOMIC DNA]</scope>
    <source>
        <strain evidence="2 3">Shintoku</strain>
    </source>
</reference>
<dbReference type="GeneID" id="20714444"/>
<name>J4DP34_THEOR</name>
<evidence type="ECO:0000256" key="1">
    <source>
        <dbReference type="SAM" id="Phobius"/>
    </source>
</evidence>
<dbReference type="KEGG" id="tot:TOT_020000281"/>
<dbReference type="EMBL" id="AP011947">
    <property type="protein sequence ID" value="BAM40014.1"/>
    <property type="molecule type" value="Genomic_DNA"/>
</dbReference>
<dbReference type="RefSeq" id="XP_009690315.1">
    <property type="nucleotide sequence ID" value="XM_009692020.1"/>
</dbReference>
<protein>
    <submittedName>
        <fullName evidence="2">Uncharacterized protein</fullName>
    </submittedName>
</protein>